<organism evidence="20 21">
    <name type="scientific">Stegodyphus mimosarum</name>
    <name type="common">African social velvet spider</name>
    <dbReference type="NCBI Taxonomy" id="407821"/>
    <lineage>
        <taxon>Eukaryota</taxon>
        <taxon>Metazoa</taxon>
        <taxon>Ecdysozoa</taxon>
        <taxon>Arthropoda</taxon>
        <taxon>Chelicerata</taxon>
        <taxon>Arachnida</taxon>
        <taxon>Araneae</taxon>
        <taxon>Araneomorphae</taxon>
        <taxon>Entelegynae</taxon>
        <taxon>Eresoidea</taxon>
        <taxon>Eresidae</taxon>
        <taxon>Stegodyphus</taxon>
    </lineage>
</organism>
<dbReference type="Pfam" id="PF00400">
    <property type="entry name" value="WD40"/>
    <property type="match status" value="1"/>
</dbReference>
<evidence type="ECO:0000256" key="12">
    <source>
        <dbReference type="ARBA" id="ARBA00023329"/>
    </source>
</evidence>
<feature type="region of interest" description="Disordered" evidence="18">
    <location>
        <begin position="850"/>
        <end position="899"/>
    </location>
</feature>
<comment type="similarity">
    <text evidence="3">Belongs to the WD repeat SEC31 family.</text>
</comment>
<evidence type="ECO:0000256" key="3">
    <source>
        <dbReference type="ARBA" id="ARBA00009358"/>
    </source>
</evidence>
<dbReference type="Proteomes" id="UP000054359">
    <property type="component" value="Unassembled WGS sequence"/>
</dbReference>
<dbReference type="SMART" id="SM00320">
    <property type="entry name" value="WD40"/>
    <property type="match status" value="6"/>
</dbReference>
<dbReference type="STRING" id="407821.A0A087U7N7"/>
<dbReference type="OMA" id="WLERPCG"/>
<evidence type="ECO:0000313" key="21">
    <source>
        <dbReference type="Proteomes" id="UP000054359"/>
    </source>
</evidence>
<feature type="region of interest" description="Disordered" evidence="18">
    <location>
        <begin position="975"/>
        <end position="1111"/>
    </location>
</feature>
<dbReference type="GO" id="GO:0030127">
    <property type="term" value="C:COPII vesicle coat"/>
    <property type="evidence" value="ECO:0007669"/>
    <property type="project" value="TreeGrafter"/>
</dbReference>
<evidence type="ECO:0000256" key="15">
    <source>
        <dbReference type="ARBA" id="ARBA00041470"/>
    </source>
</evidence>
<dbReference type="EMBL" id="KK118591">
    <property type="protein sequence ID" value="KFM73376.1"/>
    <property type="molecule type" value="Genomic_DNA"/>
</dbReference>
<dbReference type="InterPro" id="IPR024298">
    <property type="entry name" value="Sec16_Sec23-bd"/>
</dbReference>
<dbReference type="PROSITE" id="PS50082">
    <property type="entry name" value="WD_REPEATS_2"/>
    <property type="match status" value="2"/>
</dbReference>
<dbReference type="GO" id="GO:0005789">
    <property type="term" value="C:endoplasmic reticulum membrane"/>
    <property type="evidence" value="ECO:0007669"/>
    <property type="project" value="UniProtKB-SubCell"/>
</dbReference>
<keyword evidence="12" id="KW-0968">Cytoplasmic vesicle</keyword>
<dbReference type="Gene3D" id="1.20.940.10">
    <property type="entry name" value="Functional domain of the splicing factor Prp18"/>
    <property type="match status" value="1"/>
</dbReference>
<feature type="compositionally biased region" description="Pro residues" evidence="18">
    <location>
        <begin position="852"/>
        <end position="886"/>
    </location>
</feature>
<evidence type="ECO:0000256" key="9">
    <source>
        <dbReference type="ARBA" id="ARBA00022892"/>
    </source>
</evidence>
<comment type="subcellular location">
    <subcellularLocation>
        <location evidence="1">Cytoplasmic vesicle membrane</location>
        <topology evidence="1">Peripheral membrane protein</topology>
        <orientation evidence="1">Cytoplasmic side</orientation>
    </subcellularLocation>
    <subcellularLocation>
        <location evidence="2">Endoplasmic reticulum membrane</location>
        <topology evidence="2">Peripheral membrane protein</topology>
    </subcellularLocation>
</comment>
<evidence type="ECO:0000256" key="16">
    <source>
        <dbReference type="ARBA" id="ARBA00043112"/>
    </source>
</evidence>
<keyword evidence="11" id="KW-0472">Membrane</keyword>
<evidence type="ECO:0000259" key="19">
    <source>
        <dbReference type="Pfam" id="PF12931"/>
    </source>
</evidence>
<dbReference type="GO" id="GO:0007029">
    <property type="term" value="P:endoplasmic reticulum organization"/>
    <property type="evidence" value="ECO:0007669"/>
    <property type="project" value="TreeGrafter"/>
</dbReference>
<feature type="compositionally biased region" description="Pro residues" evidence="18">
    <location>
        <begin position="1040"/>
        <end position="1053"/>
    </location>
</feature>
<dbReference type="FunFam" id="2.130.10.10:FF:000009">
    <property type="entry name" value="Protein transport protein Sec31A isoform A"/>
    <property type="match status" value="1"/>
</dbReference>
<dbReference type="Pfam" id="PF12931">
    <property type="entry name" value="TPR_Sec16"/>
    <property type="match status" value="1"/>
</dbReference>
<keyword evidence="4" id="KW-0813">Transport</keyword>
<sequence length="1223" mass="133627">MKVKEVDRTANIAWSPAAHHPIYLAAGTAAQQLDATFSTTAALEIYALNLTEPGLDMCMKGSVVSDFRFHKIVWGCEGMKTSEMSSGVIVGGADGGNIMIYDAAKLIQGESALLHHNTKHMGPVHSLDFNKFQDCLLASGATESEIFIWDLNNPSSPVTLGAKSQPPEDVTCVAWNCQVQHILASTFPARCIVWDLRKNEPIIKVSDSSSRLRCKVVAWHPEVATQLCLASEDDHSPVIQLWDLRFATSPLKTLEHHQRGVLSIAWCPQDPDLLLSCGKDNRILCWNPNSNAENGEIVCELPTSNQWSFDVAWCPRNPAVIASSSCDGHVGVFSLMGGQQQVQCSSKIAESFPGSDKLVQPLNVESLHRHISVPLQKPPKWVRKPVGASFGFGGKLVSFANEVDSSLQSGEQPIRYVHISQVITEPELLKKSEKLESALANGNLVEFCQSKVESSGDEKEKMLWNFLQATFNTAPRAKMLSLLGYDYDKVTAEISGALKGKSSLLDSPELNEQMSNLSTVDAGYVGDSSAAFDNIAMQAKDDEEPLVIQTDSSEVDGLISQALLTGNIASAVEICIEDNRWADALVLAQAGGPDILQKTQRLYFKSVSTNSSKLISAVVTSDWLSMVKNCNINCWKEILAAILTYAKPADFAYLCEHLGHRLENEPKLKENAALCYISAGNLERLAESWVKIHENMDVSTLQSLIEQVMILRRAVEQLSGTAPALETGVLSSLLGQYAEMLATQGSLNSAATYLVDPNERTLAILRDRIYQALGYRSPHFPFQRVDVRRSSSVSVTQPQYGQQQQPNLSQPRRQSFQAPAAQPQFSYGSVVPSMPGSFAYSTSNASAQYQQPLPPMVTPPPSATIPPPMSPAMPSAAPPPPEPPTQMPAKSTAGTHHLSQRYPRHLHDPSVYSENTYSNQQYYQQQAFSVAQPQMNPYPPQPAVSSYYSPPDSNISGNVSYPPASASTGAPFYQPTTFNAYPPGSQMQPQAAPPPPPSSVSQAPLPSCYNEVKPGWNDPPLLKQAPAKQRSASFETPTPITSPFPDVPVPEPQMLPQSQNAPPGGYFTPQYPSQPPASLMNPTPLVPNPVPEELAKPNPPSIPEPPKEKGPIPPEHQVLQDIFEDLRRQCQQIATNPQTRRKLDDVAKKLENLYDRLRENTLTNQVTHGLHQIVQTIMQSDYSTALAVHGQIVGSANFSEISGFMPSIKVLLQVASQLNVFLQ</sequence>
<dbReference type="OrthoDB" id="542917at2759"/>
<keyword evidence="6 17" id="KW-0853">WD repeat</keyword>
<feature type="domain" description="Sec16 Sec23-binding" evidence="19">
    <location>
        <begin position="559"/>
        <end position="753"/>
    </location>
</feature>
<dbReference type="InterPro" id="IPR001680">
    <property type="entry name" value="WD40_rpt"/>
</dbReference>
<dbReference type="GO" id="GO:0015031">
    <property type="term" value="P:protein transport"/>
    <property type="evidence" value="ECO:0007669"/>
    <property type="project" value="UniProtKB-KW"/>
</dbReference>
<feature type="non-terminal residue" evidence="20">
    <location>
        <position position="1223"/>
    </location>
</feature>
<keyword evidence="21" id="KW-1185">Reference proteome</keyword>
<evidence type="ECO:0000256" key="6">
    <source>
        <dbReference type="ARBA" id="ARBA00022574"/>
    </source>
</evidence>
<evidence type="ECO:0000256" key="4">
    <source>
        <dbReference type="ARBA" id="ARBA00022448"/>
    </source>
</evidence>
<evidence type="ECO:0000256" key="13">
    <source>
        <dbReference type="ARBA" id="ARBA00025471"/>
    </source>
</evidence>
<name>A0A087U7N7_STEMI</name>
<reference evidence="20 21" key="1">
    <citation type="submission" date="2013-11" db="EMBL/GenBank/DDBJ databases">
        <title>Genome sequencing of Stegodyphus mimosarum.</title>
        <authorList>
            <person name="Bechsgaard J."/>
        </authorList>
    </citation>
    <scope>NUCLEOTIDE SEQUENCE [LARGE SCALE GENOMIC DNA]</scope>
</reference>
<dbReference type="GO" id="GO:0070971">
    <property type="term" value="C:endoplasmic reticulum exit site"/>
    <property type="evidence" value="ECO:0007669"/>
    <property type="project" value="TreeGrafter"/>
</dbReference>
<dbReference type="InterPro" id="IPR015943">
    <property type="entry name" value="WD40/YVTN_repeat-like_dom_sf"/>
</dbReference>
<dbReference type="PANTHER" id="PTHR13923:SF11">
    <property type="entry name" value="SECRETORY 31, ISOFORM D"/>
    <property type="match status" value="1"/>
</dbReference>
<dbReference type="GO" id="GO:0090110">
    <property type="term" value="P:COPII-coated vesicle cargo loading"/>
    <property type="evidence" value="ECO:0007669"/>
    <property type="project" value="TreeGrafter"/>
</dbReference>
<proteinExistence type="inferred from homology"/>
<dbReference type="FunFam" id="1.20.940.10:FF:000001">
    <property type="entry name" value="Protein transport protein Sec31A isoform A"/>
    <property type="match status" value="1"/>
</dbReference>
<feature type="repeat" description="WD" evidence="17">
    <location>
        <begin position="254"/>
        <end position="296"/>
    </location>
</feature>
<evidence type="ECO:0000256" key="8">
    <source>
        <dbReference type="ARBA" id="ARBA00022824"/>
    </source>
</evidence>
<evidence type="ECO:0000256" key="14">
    <source>
        <dbReference type="ARBA" id="ARBA00039468"/>
    </source>
</evidence>
<dbReference type="GO" id="GO:0005198">
    <property type="term" value="F:structural molecule activity"/>
    <property type="evidence" value="ECO:0007669"/>
    <property type="project" value="TreeGrafter"/>
</dbReference>
<evidence type="ECO:0000256" key="18">
    <source>
        <dbReference type="SAM" id="MobiDB-lite"/>
    </source>
</evidence>
<evidence type="ECO:0000256" key="11">
    <source>
        <dbReference type="ARBA" id="ARBA00023136"/>
    </source>
</evidence>
<keyword evidence="7" id="KW-0677">Repeat</keyword>
<evidence type="ECO:0000256" key="1">
    <source>
        <dbReference type="ARBA" id="ARBA00004180"/>
    </source>
</evidence>
<dbReference type="FunFam" id="1.25.40.1030:FF:000011">
    <property type="entry name" value="SEC31 homolog B, COPII coat complex component"/>
    <property type="match status" value="1"/>
</dbReference>
<dbReference type="InterPro" id="IPR040251">
    <property type="entry name" value="SEC31-like"/>
</dbReference>
<feature type="compositionally biased region" description="Polar residues" evidence="18">
    <location>
        <begin position="1030"/>
        <end position="1039"/>
    </location>
</feature>
<gene>
    <name evidence="20" type="ORF">X975_10054</name>
</gene>
<protein>
    <recommendedName>
        <fullName evidence="14">Protein transport protein Sec31A</fullName>
    </recommendedName>
    <alternativeName>
        <fullName evidence="16">SEC31-like protein 1</fullName>
    </alternativeName>
    <alternativeName>
        <fullName evidence="15">SEC31-related protein A</fullName>
    </alternativeName>
</protein>
<dbReference type="Gene3D" id="1.25.40.1030">
    <property type="match status" value="1"/>
</dbReference>
<comment type="function">
    <text evidence="13">Component of the coat protein complex II (COPII) which promotes the formation of transport vesicles from the endoplasmic reticulum (ER). The coat has two main functions, the physical deformation of the endoplasmic reticulum membrane into vesicles and the selection of cargo molecules.</text>
</comment>
<dbReference type="AlphaFoldDB" id="A0A087U7N7"/>
<dbReference type="PANTHER" id="PTHR13923">
    <property type="entry name" value="SEC31-RELATED PROTEIN"/>
    <property type="match status" value="1"/>
</dbReference>
<keyword evidence="10" id="KW-0653">Protein transport</keyword>
<evidence type="ECO:0000256" key="5">
    <source>
        <dbReference type="ARBA" id="ARBA00022490"/>
    </source>
</evidence>
<feature type="region of interest" description="Disordered" evidence="18">
    <location>
        <begin position="793"/>
        <end position="821"/>
    </location>
</feature>
<keyword evidence="9" id="KW-0931">ER-Golgi transport</keyword>
<dbReference type="SUPFAM" id="SSF50978">
    <property type="entry name" value="WD40 repeat-like"/>
    <property type="match status" value="1"/>
</dbReference>
<evidence type="ECO:0000313" key="20">
    <source>
        <dbReference type="EMBL" id="KFM73376.1"/>
    </source>
</evidence>
<dbReference type="InterPro" id="IPR036322">
    <property type="entry name" value="WD40_repeat_dom_sf"/>
</dbReference>
<accession>A0A087U7N7</accession>
<evidence type="ECO:0000256" key="2">
    <source>
        <dbReference type="ARBA" id="ARBA00004406"/>
    </source>
</evidence>
<keyword evidence="8" id="KW-0256">Endoplasmic reticulum</keyword>
<dbReference type="Gene3D" id="2.130.10.10">
    <property type="entry name" value="YVTN repeat-like/Quinoprotein amine dehydrogenase"/>
    <property type="match status" value="1"/>
</dbReference>
<evidence type="ECO:0000256" key="17">
    <source>
        <dbReference type="PROSITE-ProRule" id="PRU00221"/>
    </source>
</evidence>
<evidence type="ECO:0000256" key="7">
    <source>
        <dbReference type="ARBA" id="ARBA00022737"/>
    </source>
</evidence>
<keyword evidence="5" id="KW-0963">Cytoplasm</keyword>
<feature type="repeat" description="WD" evidence="17">
    <location>
        <begin position="117"/>
        <end position="159"/>
    </location>
</feature>
<evidence type="ECO:0000256" key="10">
    <source>
        <dbReference type="ARBA" id="ARBA00022927"/>
    </source>
</evidence>